<dbReference type="AlphaFoldDB" id="A0A1X7RR50"/>
<evidence type="ECO:0000313" key="2">
    <source>
        <dbReference type="EMBL" id="SMQ49912.1"/>
    </source>
</evidence>
<proteinExistence type="predicted"/>
<reference evidence="2 3" key="1">
    <citation type="submission" date="2016-06" db="EMBL/GenBank/DDBJ databases">
        <authorList>
            <person name="Kjaerup R.B."/>
            <person name="Dalgaard T.S."/>
            <person name="Juul-Madsen H.R."/>
        </authorList>
    </citation>
    <scope>NUCLEOTIDE SEQUENCE [LARGE SCALE GENOMIC DNA]</scope>
</reference>
<feature type="compositionally biased region" description="Low complexity" evidence="1">
    <location>
        <begin position="12"/>
        <end position="35"/>
    </location>
</feature>
<gene>
    <name evidence="2" type="ORF">ZT3D7_G5063</name>
</gene>
<dbReference type="EMBL" id="LT853695">
    <property type="protein sequence ID" value="SMQ49912.1"/>
    <property type="molecule type" value="Genomic_DNA"/>
</dbReference>
<evidence type="ECO:0000313" key="3">
    <source>
        <dbReference type="Proteomes" id="UP000215127"/>
    </source>
</evidence>
<protein>
    <submittedName>
        <fullName evidence="2">Uncharacterized protein</fullName>
    </submittedName>
</protein>
<evidence type="ECO:0000256" key="1">
    <source>
        <dbReference type="SAM" id="MobiDB-lite"/>
    </source>
</evidence>
<feature type="region of interest" description="Disordered" evidence="1">
    <location>
        <begin position="218"/>
        <end position="243"/>
    </location>
</feature>
<accession>A0A1X7RR50</accession>
<feature type="compositionally biased region" description="Basic and acidic residues" evidence="1">
    <location>
        <begin position="224"/>
        <end position="234"/>
    </location>
</feature>
<dbReference type="Proteomes" id="UP000215127">
    <property type="component" value="Chromosome 4"/>
</dbReference>
<feature type="compositionally biased region" description="Polar residues" evidence="1">
    <location>
        <begin position="106"/>
        <end position="133"/>
    </location>
</feature>
<feature type="region of interest" description="Disordered" evidence="1">
    <location>
        <begin position="1"/>
        <end position="36"/>
    </location>
</feature>
<sequence>MFSPTFTFDAPTRSSSLTSTTTRSSSRSVSPCSSRPDQIYTVTDLAASFQNSKLLRRDAQICYDSCDAYANTADDDAAWAIPSMEEDEDEDVVNVPVLSWAKSRSRTGTATTERANSPTSRRNQRQVSTRRLCSSATHRRDIEALVKRMVEREEQCAISSVACSSANEVEETTGVNGMAESDEGYDSEVSLRRVVTSATDDGGMRRVISRGVERLKGSVSLPRQAEEKSFDTARRRYTPALKT</sequence>
<keyword evidence="3" id="KW-1185">Reference proteome</keyword>
<feature type="region of interest" description="Disordered" evidence="1">
    <location>
        <begin position="103"/>
        <end position="133"/>
    </location>
</feature>
<organism evidence="2 3">
    <name type="scientific">Zymoseptoria tritici (strain ST99CH_3D7)</name>
    <dbReference type="NCBI Taxonomy" id="1276538"/>
    <lineage>
        <taxon>Eukaryota</taxon>
        <taxon>Fungi</taxon>
        <taxon>Dikarya</taxon>
        <taxon>Ascomycota</taxon>
        <taxon>Pezizomycotina</taxon>
        <taxon>Dothideomycetes</taxon>
        <taxon>Dothideomycetidae</taxon>
        <taxon>Mycosphaerellales</taxon>
        <taxon>Mycosphaerellaceae</taxon>
        <taxon>Zymoseptoria</taxon>
    </lineage>
</organism>
<name>A0A1X7RR50_ZYMT9</name>